<feature type="active site" evidence="6">
    <location>
        <position position="197"/>
    </location>
</feature>
<keyword evidence="1 5" id="KW-0479">Metal-binding</keyword>
<feature type="domain" description="Phosphomannose isomerase type I catalytic" evidence="7">
    <location>
        <begin position="6"/>
        <end position="114"/>
    </location>
</feature>
<evidence type="ECO:0000256" key="5">
    <source>
        <dbReference type="PIRSR" id="PIRSR036894-1"/>
    </source>
</evidence>
<protein>
    <recommendedName>
        <fullName evidence="3">Phosphohexomutase</fullName>
    </recommendedName>
    <alternativeName>
        <fullName evidence="4">Phosphomannose isomerase</fullName>
    </alternativeName>
</protein>
<dbReference type="AlphaFoldDB" id="A0A162CV03"/>
<dbReference type="GO" id="GO:0004476">
    <property type="term" value="F:mannose-6-phosphate isomerase activity"/>
    <property type="evidence" value="ECO:0007669"/>
    <property type="project" value="InterPro"/>
</dbReference>
<evidence type="ECO:0000259" key="7">
    <source>
        <dbReference type="Pfam" id="PF20511"/>
    </source>
</evidence>
<dbReference type="PANTHER" id="PTHR42742:SF3">
    <property type="entry name" value="FRUCTOKINASE"/>
    <property type="match status" value="1"/>
</dbReference>
<keyword evidence="10" id="KW-1185">Reference proteome</keyword>
<evidence type="ECO:0000256" key="4">
    <source>
        <dbReference type="ARBA" id="ARBA00030762"/>
    </source>
</evidence>
<evidence type="ECO:0000259" key="8">
    <source>
        <dbReference type="Pfam" id="PF21621"/>
    </source>
</evidence>
<evidence type="ECO:0000256" key="3">
    <source>
        <dbReference type="ARBA" id="ARBA00029741"/>
    </source>
</evidence>
<dbReference type="GO" id="GO:0005975">
    <property type="term" value="P:carbohydrate metabolic process"/>
    <property type="evidence" value="ECO:0007669"/>
    <property type="project" value="InterPro"/>
</dbReference>
<evidence type="ECO:0000313" key="10">
    <source>
        <dbReference type="Proteomes" id="UP000076715"/>
    </source>
</evidence>
<keyword evidence="2 5" id="KW-0862">Zinc</keyword>
<dbReference type="PANTHER" id="PTHR42742">
    <property type="entry name" value="TRANSCRIPTIONAL REPRESSOR MPRA"/>
    <property type="match status" value="1"/>
</dbReference>
<dbReference type="Pfam" id="PF20511">
    <property type="entry name" value="PMI_typeI_cat"/>
    <property type="match status" value="1"/>
</dbReference>
<dbReference type="InterPro" id="IPR046457">
    <property type="entry name" value="PMI_typeI_cat"/>
</dbReference>
<name>A0A162CV03_9FLAO</name>
<feature type="binding site" evidence="5">
    <location>
        <position position="177"/>
    </location>
    <ligand>
        <name>Zn(2+)</name>
        <dbReference type="ChEBI" id="CHEBI:29105"/>
    </ligand>
</feature>
<evidence type="ECO:0000256" key="6">
    <source>
        <dbReference type="PIRSR" id="PIRSR036894-2"/>
    </source>
</evidence>
<gene>
    <name evidence="9" type="ORF">AWE51_22415</name>
</gene>
<dbReference type="Proteomes" id="UP000076715">
    <property type="component" value="Unassembled WGS sequence"/>
</dbReference>
<dbReference type="Pfam" id="PF21621">
    <property type="entry name" value="MPI_cupin_dom"/>
    <property type="match status" value="1"/>
</dbReference>
<dbReference type="CDD" id="cd07010">
    <property type="entry name" value="cupin_PMI_type_I_N_bac"/>
    <property type="match status" value="1"/>
</dbReference>
<feature type="domain" description="Mannose-6-phosphate isomerase cupin" evidence="8">
    <location>
        <begin position="244"/>
        <end position="310"/>
    </location>
</feature>
<dbReference type="InterPro" id="IPR049071">
    <property type="entry name" value="MPI_cupin_dom"/>
</dbReference>
<dbReference type="InterPro" id="IPR014710">
    <property type="entry name" value="RmlC-like_jellyroll"/>
</dbReference>
<feature type="binding site" evidence="5">
    <location>
        <position position="102"/>
    </location>
    <ligand>
        <name>Zn(2+)</name>
        <dbReference type="ChEBI" id="CHEBI:29105"/>
    </ligand>
</feature>
<dbReference type="InterPro" id="IPR011051">
    <property type="entry name" value="RmlC_Cupin_sf"/>
</dbReference>
<organism evidence="9 10">
    <name type="scientific">Aquimarina aggregata</name>
    <dbReference type="NCBI Taxonomy" id="1642818"/>
    <lineage>
        <taxon>Bacteria</taxon>
        <taxon>Pseudomonadati</taxon>
        <taxon>Bacteroidota</taxon>
        <taxon>Flavobacteriia</taxon>
        <taxon>Flavobacteriales</taxon>
        <taxon>Flavobacteriaceae</taxon>
        <taxon>Aquimarina</taxon>
    </lineage>
</organism>
<keyword evidence="9" id="KW-0413">Isomerase</keyword>
<evidence type="ECO:0000256" key="2">
    <source>
        <dbReference type="ARBA" id="ARBA00022833"/>
    </source>
</evidence>
<dbReference type="PIRSF" id="PIRSF036894">
    <property type="entry name" value="PMI_Firm_short"/>
    <property type="match status" value="1"/>
</dbReference>
<comment type="caution">
    <text evidence="9">The sequence shown here is derived from an EMBL/GenBank/DDBJ whole genome shotgun (WGS) entry which is preliminary data.</text>
</comment>
<evidence type="ECO:0000256" key="1">
    <source>
        <dbReference type="ARBA" id="ARBA00022723"/>
    </source>
</evidence>
<sequence>MLYPLKFHPILKEKIWGGNKLKTILHKKTTQENVGESWEISTVNEQISIVSNGQFEGESLKGLIQKFKGKILGESIYQEFGDQFPLLIKFIDAKTDLSVQLHPDDELAKKRHNSFGKTEMWYVAQADENAKLIIGFNKDTNKEEYEDFLNKGKITELLNFEEISEGDSYFINAGKIHAIGGGALIAEIQQTSDITYRVYDWDRQDKEGNYRELHTDLALDALDFKAEDDFKLKYALEKNKVNQLISSKYFTTNTLSIDQSTERTYKDLDSFKILMCVGGKGEIKTNEITTTISLGETVLIPSRIDSLFLENVSNEMKLLEVYIK</sequence>
<dbReference type="InterPro" id="IPR014628">
    <property type="entry name" value="Man6P_isomerase_Firm_short"/>
</dbReference>
<reference evidence="9 10" key="1">
    <citation type="submission" date="2016-01" db="EMBL/GenBank/DDBJ databases">
        <title>The draft genome sequence of Aquimarina sp. RZW4-3-2.</title>
        <authorList>
            <person name="Wang Y."/>
        </authorList>
    </citation>
    <scope>NUCLEOTIDE SEQUENCE [LARGE SCALE GENOMIC DNA]</scope>
    <source>
        <strain evidence="9 10">RZW4-3-2</strain>
    </source>
</reference>
<dbReference type="InterPro" id="IPR051804">
    <property type="entry name" value="Carb_Metab_Reg_Kinase/Isom"/>
</dbReference>
<comment type="cofactor">
    <cofactor evidence="5">
        <name>Zn(2+)</name>
        <dbReference type="ChEBI" id="CHEBI:29105"/>
    </cofactor>
    <text evidence="5">Binds 1 zinc ion per subunit.</text>
</comment>
<dbReference type="Gene3D" id="2.60.120.10">
    <property type="entry name" value="Jelly Rolls"/>
    <property type="match status" value="2"/>
</dbReference>
<dbReference type="SUPFAM" id="SSF51182">
    <property type="entry name" value="RmlC-like cupins"/>
    <property type="match status" value="1"/>
</dbReference>
<dbReference type="RefSeq" id="WP_066312384.1">
    <property type="nucleotide sequence ID" value="NZ_LQRT01000005.1"/>
</dbReference>
<dbReference type="STRING" id="1642818.AWE51_22415"/>
<dbReference type="GO" id="GO:0008270">
    <property type="term" value="F:zinc ion binding"/>
    <property type="evidence" value="ECO:0007669"/>
    <property type="project" value="InterPro"/>
</dbReference>
<proteinExistence type="predicted"/>
<evidence type="ECO:0000313" key="9">
    <source>
        <dbReference type="EMBL" id="KZS41459.1"/>
    </source>
</evidence>
<dbReference type="EMBL" id="LQRT01000005">
    <property type="protein sequence ID" value="KZS41459.1"/>
    <property type="molecule type" value="Genomic_DNA"/>
</dbReference>
<feature type="binding site" evidence="5">
    <location>
        <position position="119"/>
    </location>
    <ligand>
        <name>Zn(2+)</name>
        <dbReference type="ChEBI" id="CHEBI:29105"/>
    </ligand>
</feature>
<dbReference type="OrthoDB" id="9808275at2"/>
<accession>A0A162CV03</accession>